<evidence type="ECO:0000313" key="2">
    <source>
        <dbReference type="Proteomes" id="UP000619743"/>
    </source>
</evidence>
<organism evidence="1 2">
    <name type="scientific">Neiella marina</name>
    <dbReference type="NCBI Taxonomy" id="508461"/>
    <lineage>
        <taxon>Bacteria</taxon>
        <taxon>Pseudomonadati</taxon>
        <taxon>Pseudomonadota</taxon>
        <taxon>Gammaproteobacteria</taxon>
        <taxon>Alteromonadales</taxon>
        <taxon>Echinimonadaceae</taxon>
        <taxon>Neiella</taxon>
    </lineage>
</organism>
<dbReference type="EMBL" id="BMDX01000005">
    <property type="protein sequence ID" value="GGA73677.1"/>
    <property type="molecule type" value="Genomic_DNA"/>
</dbReference>
<dbReference type="Proteomes" id="UP000619743">
    <property type="component" value="Unassembled WGS sequence"/>
</dbReference>
<accession>A0A8J2U493</accession>
<proteinExistence type="predicted"/>
<keyword evidence="2" id="KW-1185">Reference proteome</keyword>
<protein>
    <submittedName>
        <fullName evidence="1">Uncharacterized protein</fullName>
    </submittedName>
</protein>
<dbReference type="AlphaFoldDB" id="A0A8J2U493"/>
<evidence type="ECO:0000313" key="1">
    <source>
        <dbReference type="EMBL" id="GGA73677.1"/>
    </source>
</evidence>
<comment type="caution">
    <text evidence="1">The sequence shown here is derived from an EMBL/GenBank/DDBJ whole genome shotgun (WGS) entry which is preliminary data.</text>
</comment>
<sequence length="82" mass="9378">MAERNSSMSIPRLITTKGFIVALLTMRAIAIYVNEKAALITNLSAKCDRLLEQISCHCYVRLQLSERHRPDNRNNKNLADYV</sequence>
<name>A0A8J2U493_9GAMM</name>
<gene>
    <name evidence="1" type="ORF">GCM10011369_14320</name>
</gene>
<reference evidence="2" key="1">
    <citation type="journal article" date="2019" name="Int. J. Syst. Evol. Microbiol.">
        <title>The Global Catalogue of Microorganisms (GCM) 10K type strain sequencing project: providing services to taxonomists for standard genome sequencing and annotation.</title>
        <authorList>
            <consortium name="The Broad Institute Genomics Platform"/>
            <consortium name="The Broad Institute Genome Sequencing Center for Infectious Disease"/>
            <person name="Wu L."/>
            <person name="Ma J."/>
        </authorList>
    </citation>
    <scope>NUCLEOTIDE SEQUENCE [LARGE SCALE GENOMIC DNA]</scope>
    <source>
        <strain evidence="2">CGMCC 1.10130</strain>
    </source>
</reference>